<organism evidence="2 3">
    <name type="scientific">Fusarium kuroshium</name>
    <dbReference type="NCBI Taxonomy" id="2010991"/>
    <lineage>
        <taxon>Eukaryota</taxon>
        <taxon>Fungi</taxon>
        <taxon>Dikarya</taxon>
        <taxon>Ascomycota</taxon>
        <taxon>Pezizomycotina</taxon>
        <taxon>Sordariomycetes</taxon>
        <taxon>Hypocreomycetidae</taxon>
        <taxon>Hypocreales</taxon>
        <taxon>Nectriaceae</taxon>
        <taxon>Fusarium</taxon>
        <taxon>Fusarium solani species complex</taxon>
    </lineage>
</organism>
<sequence length="69" mass="7637">MPESDKPRTPTPRHLKPAPPRPGQVVHSPRLKSEVHFTLPGSIPVVEIIQIRTTAVSQPFLDPAAMQRP</sequence>
<evidence type="ECO:0000313" key="2">
    <source>
        <dbReference type="EMBL" id="RMJ07523.1"/>
    </source>
</evidence>
<dbReference type="EMBL" id="NKUJ01000336">
    <property type="protein sequence ID" value="RMJ07523.1"/>
    <property type="molecule type" value="Genomic_DNA"/>
</dbReference>
<dbReference type="OrthoDB" id="3513895at2759"/>
<keyword evidence="3" id="KW-1185">Reference proteome</keyword>
<dbReference type="Proteomes" id="UP000277212">
    <property type="component" value="Unassembled WGS sequence"/>
</dbReference>
<dbReference type="AlphaFoldDB" id="A0A3M2RQD7"/>
<name>A0A3M2RQD7_9HYPO</name>
<feature type="region of interest" description="Disordered" evidence="1">
    <location>
        <begin position="1"/>
        <end position="27"/>
    </location>
</feature>
<evidence type="ECO:0000256" key="1">
    <source>
        <dbReference type="SAM" id="MobiDB-lite"/>
    </source>
</evidence>
<gene>
    <name evidence="2" type="ORF">CDV36_012864</name>
</gene>
<reference evidence="2 3" key="1">
    <citation type="submission" date="2017-06" db="EMBL/GenBank/DDBJ databases">
        <title>Comparative genomic analysis of Ambrosia Fusariam Clade fungi.</title>
        <authorList>
            <person name="Stajich J.E."/>
            <person name="Carrillo J."/>
            <person name="Kijimoto T."/>
            <person name="Eskalen A."/>
            <person name="O'Donnell K."/>
            <person name="Kasson M."/>
        </authorList>
    </citation>
    <scope>NUCLEOTIDE SEQUENCE [LARGE SCALE GENOMIC DNA]</scope>
    <source>
        <strain evidence="2">UCR3666</strain>
    </source>
</reference>
<evidence type="ECO:0000313" key="3">
    <source>
        <dbReference type="Proteomes" id="UP000277212"/>
    </source>
</evidence>
<proteinExistence type="predicted"/>
<protein>
    <submittedName>
        <fullName evidence="2">Uncharacterized protein</fullName>
    </submittedName>
</protein>
<accession>A0A3M2RQD7</accession>
<comment type="caution">
    <text evidence="2">The sequence shown here is derived from an EMBL/GenBank/DDBJ whole genome shotgun (WGS) entry which is preliminary data.</text>
</comment>